<sequence length="616" mass="67558">MAESDPSTLKSDASEESGTSEDSSEGESSSDEVEVVVDDMRSTNIGGSSRNPASNQGFAFAIPKSIKAKMAVRSWDSDREYHESLVSSTHSSNAADRQNNVHREEIRTTPLFSADVLGHTNGTRTKTIRPIPDVLPQYGFLAKIVKTFSGRAQQNTNDLLTPNSNPNSESPTIGTGDCRLFVNMNAPWSAFICGSQGSGKSHTLSCMLEAALKPSRLGKLPRPLAGMVFHYDKFTGFSSSQICEAAYLCSTGIPVTVLVSPSNFHRMKRAYENMPNLPPNAPKPVVAPLLLEENHLNIERMMKLMAVDEKEGKVALYMESLCRILRSMAMKNQHTAGLNYGDFKDRLDLERFNEGQRAMLSTRLQLLESFMLPPGVLEMQSGRQVRPMFPNTKKGNAQTLKWINEDDARERAKIAVPGIWSFHPGSLTIVDLSCPFVDESAACAMFNICLALFLEDREEAGRIVALDEAHKFMTGTDSSSAFTESLLSVIRLQRHLATRVVIATQEPTISPSLLDLSSMTIVHRFTSPAWLDALKSHLAAVSSKGEASKQGAQDIFEQIVELNTGQALVFSPSAMIGVDEQDGNGSQRMLKLGTQYMKIRVRERITADGGKSILAT</sequence>
<dbReference type="AlphaFoldDB" id="A0A8H3ERS1"/>
<evidence type="ECO:0008006" key="4">
    <source>
        <dbReference type="Google" id="ProtNLM"/>
    </source>
</evidence>
<dbReference type="SUPFAM" id="SSF52540">
    <property type="entry name" value="P-loop containing nucleoside triphosphate hydrolases"/>
    <property type="match status" value="1"/>
</dbReference>
<dbReference type="InterPro" id="IPR027417">
    <property type="entry name" value="P-loop_NTPase"/>
</dbReference>
<feature type="compositionally biased region" description="Polar residues" evidence="1">
    <location>
        <begin position="1"/>
        <end position="10"/>
    </location>
</feature>
<dbReference type="Proteomes" id="UP000664534">
    <property type="component" value="Unassembled WGS sequence"/>
</dbReference>
<evidence type="ECO:0000313" key="2">
    <source>
        <dbReference type="EMBL" id="CAF9909062.1"/>
    </source>
</evidence>
<keyword evidence="3" id="KW-1185">Reference proteome</keyword>
<feature type="compositionally biased region" description="Acidic residues" evidence="1">
    <location>
        <begin position="14"/>
        <end position="37"/>
    </location>
</feature>
<gene>
    <name evidence="2" type="ORF">IMSHALPRED_007584</name>
</gene>
<dbReference type="EMBL" id="CAJPDT010000005">
    <property type="protein sequence ID" value="CAF9909062.1"/>
    <property type="molecule type" value="Genomic_DNA"/>
</dbReference>
<name>A0A8H3ERS1_9LECA</name>
<reference evidence="2" key="1">
    <citation type="submission" date="2021-03" db="EMBL/GenBank/DDBJ databases">
        <authorList>
            <person name="Tagirdzhanova G."/>
        </authorList>
    </citation>
    <scope>NUCLEOTIDE SEQUENCE</scope>
</reference>
<evidence type="ECO:0000313" key="3">
    <source>
        <dbReference type="Proteomes" id="UP000664534"/>
    </source>
</evidence>
<proteinExistence type="predicted"/>
<protein>
    <recommendedName>
        <fullName evidence="4">P-loop containing nucleoside triphosphate hydrolase protein</fullName>
    </recommendedName>
</protein>
<feature type="region of interest" description="Disordered" evidence="1">
    <location>
        <begin position="1"/>
        <end position="56"/>
    </location>
</feature>
<dbReference type="OrthoDB" id="2316594at2759"/>
<dbReference type="Gene3D" id="3.40.50.300">
    <property type="entry name" value="P-loop containing nucleotide triphosphate hydrolases"/>
    <property type="match status" value="1"/>
</dbReference>
<evidence type="ECO:0000256" key="1">
    <source>
        <dbReference type="SAM" id="MobiDB-lite"/>
    </source>
</evidence>
<organism evidence="2 3">
    <name type="scientific">Imshaugia aleurites</name>
    <dbReference type="NCBI Taxonomy" id="172621"/>
    <lineage>
        <taxon>Eukaryota</taxon>
        <taxon>Fungi</taxon>
        <taxon>Dikarya</taxon>
        <taxon>Ascomycota</taxon>
        <taxon>Pezizomycotina</taxon>
        <taxon>Lecanoromycetes</taxon>
        <taxon>OSLEUM clade</taxon>
        <taxon>Lecanoromycetidae</taxon>
        <taxon>Lecanorales</taxon>
        <taxon>Lecanorineae</taxon>
        <taxon>Parmeliaceae</taxon>
        <taxon>Imshaugia</taxon>
    </lineage>
</organism>
<accession>A0A8H3ERS1</accession>
<comment type="caution">
    <text evidence="2">The sequence shown here is derived from an EMBL/GenBank/DDBJ whole genome shotgun (WGS) entry which is preliminary data.</text>
</comment>
<feature type="compositionally biased region" description="Polar residues" evidence="1">
    <location>
        <begin position="42"/>
        <end position="56"/>
    </location>
</feature>